<protein>
    <submittedName>
        <fullName evidence="1">Uncharacterized protein</fullName>
    </submittedName>
</protein>
<accession>A0AAW4ZWH7</accession>
<dbReference type="RefSeq" id="WP_232581617.1">
    <property type="nucleotide sequence ID" value="NZ_WMCP01000026.1"/>
</dbReference>
<comment type="caution">
    <text evidence="1">The sequence shown here is derived from an EMBL/GenBank/DDBJ whole genome shotgun (WGS) entry which is preliminary data.</text>
</comment>
<evidence type="ECO:0000313" key="2">
    <source>
        <dbReference type="Proteomes" id="UP000813876"/>
    </source>
</evidence>
<sequence>MLTHYQSRKVNSAIRLAEISNIKPVIFKIGDKWSLNNNGEIVKDNVSLKIHQTKHQTKHIVNFVFDITCSNKHWNQSRFEIIKK</sequence>
<proteinExistence type="predicted"/>
<dbReference type="Proteomes" id="UP000813876">
    <property type="component" value="Unassembled WGS sequence"/>
</dbReference>
<dbReference type="AlphaFoldDB" id="A0AAW4ZWH7"/>
<gene>
    <name evidence="1" type="ORF">GLP33_17155</name>
</gene>
<organism evidence="1 2">
    <name type="scientific">Photobacterium phosphoreum</name>
    <dbReference type="NCBI Taxonomy" id="659"/>
    <lineage>
        <taxon>Bacteria</taxon>
        <taxon>Pseudomonadati</taxon>
        <taxon>Pseudomonadota</taxon>
        <taxon>Gammaproteobacteria</taxon>
        <taxon>Vibrionales</taxon>
        <taxon>Vibrionaceae</taxon>
        <taxon>Photobacterium</taxon>
    </lineage>
</organism>
<name>A0AAW4ZWH7_PHOPO</name>
<reference evidence="1" key="1">
    <citation type="submission" date="2019-11" db="EMBL/GenBank/DDBJ databases">
        <title>Comparative genomics of photobacteria reveal adaptation to distinct habitats.</title>
        <authorList>
            <person name="Fuertes-Perez S."/>
            <person name="Hilgarth M."/>
            <person name="Vogel R.F."/>
        </authorList>
    </citation>
    <scope>NUCLEOTIDE SEQUENCE</scope>
    <source>
        <strain evidence="1">TMW2.2145</strain>
    </source>
</reference>
<dbReference type="EMBL" id="WMCP01000026">
    <property type="protein sequence ID" value="MCF2303462.1"/>
    <property type="molecule type" value="Genomic_DNA"/>
</dbReference>
<evidence type="ECO:0000313" key="1">
    <source>
        <dbReference type="EMBL" id="MCF2303462.1"/>
    </source>
</evidence>